<dbReference type="InterPro" id="IPR036282">
    <property type="entry name" value="Glutathione-S-Trfase_C_sf"/>
</dbReference>
<dbReference type="PANTHER" id="PTHR43968:SF6">
    <property type="entry name" value="GLUTATHIONE S-TRANSFERASE OMEGA"/>
    <property type="match status" value="1"/>
</dbReference>
<reference evidence="2 3" key="1">
    <citation type="submission" date="2020-08" db="EMBL/GenBank/DDBJ databases">
        <title>Genomic Encyclopedia of Type Strains, Phase IV (KMG-IV): sequencing the most valuable type-strain genomes for metagenomic binning, comparative biology and taxonomic classification.</title>
        <authorList>
            <person name="Goeker M."/>
        </authorList>
    </citation>
    <scope>NUCLEOTIDE SEQUENCE [LARGE SCALE GENOMIC DNA]</scope>
    <source>
        <strain evidence="2 3">DSM 102189</strain>
    </source>
</reference>
<dbReference type="PROSITE" id="PS50404">
    <property type="entry name" value="GST_NTER"/>
    <property type="match status" value="1"/>
</dbReference>
<dbReference type="Gene3D" id="3.40.30.10">
    <property type="entry name" value="Glutaredoxin"/>
    <property type="match status" value="1"/>
</dbReference>
<dbReference type="SUPFAM" id="SSF47616">
    <property type="entry name" value="GST C-terminal domain-like"/>
    <property type="match status" value="1"/>
</dbReference>
<dbReference type="InterPro" id="IPR036249">
    <property type="entry name" value="Thioredoxin-like_sf"/>
</dbReference>
<dbReference type="GO" id="GO:0005737">
    <property type="term" value="C:cytoplasm"/>
    <property type="evidence" value="ECO:0007669"/>
    <property type="project" value="TreeGrafter"/>
</dbReference>
<evidence type="ECO:0000313" key="2">
    <source>
        <dbReference type="EMBL" id="MBB6228814.1"/>
    </source>
</evidence>
<dbReference type="Proteomes" id="UP000538147">
    <property type="component" value="Unassembled WGS sequence"/>
</dbReference>
<gene>
    <name evidence="2" type="ORF">FHS79_003006</name>
</gene>
<evidence type="ECO:0000259" key="1">
    <source>
        <dbReference type="PROSITE" id="PS50404"/>
    </source>
</evidence>
<dbReference type="PANTHER" id="PTHR43968">
    <property type="match status" value="1"/>
</dbReference>
<dbReference type="GO" id="GO:0016740">
    <property type="term" value="F:transferase activity"/>
    <property type="evidence" value="ECO:0007669"/>
    <property type="project" value="UniProtKB-KW"/>
</dbReference>
<dbReference type="RefSeq" id="WP_184201849.1">
    <property type="nucleotide sequence ID" value="NZ_BMOX01000092.1"/>
</dbReference>
<comment type="caution">
    <text evidence="2">The sequence shown here is derived from an EMBL/GenBank/DDBJ whole genome shotgun (WGS) entry which is preliminary data.</text>
</comment>
<dbReference type="Pfam" id="PF13417">
    <property type="entry name" value="GST_N_3"/>
    <property type="match status" value="1"/>
</dbReference>
<proteinExistence type="predicted"/>
<protein>
    <submittedName>
        <fullName evidence="2">Glutathione S-transferase</fullName>
    </submittedName>
</protein>
<keyword evidence="2" id="KW-0808">Transferase</keyword>
<dbReference type="InterPro" id="IPR050983">
    <property type="entry name" value="GST_Omega/HSP26"/>
</dbReference>
<organism evidence="2 3">
    <name type="scientific">Polymorphobacter multimanifer</name>
    <dbReference type="NCBI Taxonomy" id="1070431"/>
    <lineage>
        <taxon>Bacteria</taxon>
        <taxon>Pseudomonadati</taxon>
        <taxon>Pseudomonadota</taxon>
        <taxon>Alphaproteobacteria</taxon>
        <taxon>Sphingomonadales</taxon>
        <taxon>Sphingosinicellaceae</taxon>
        <taxon>Polymorphobacter</taxon>
    </lineage>
</organism>
<dbReference type="EMBL" id="JACIIV010000025">
    <property type="protein sequence ID" value="MBB6228814.1"/>
    <property type="molecule type" value="Genomic_DNA"/>
</dbReference>
<dbReference type="SUPFAM" id="SSF52833">
    <property type="entry name" value="Thioredoxin-like"/>
    <property type="match status" value="1"/>
</dbReference>
<dbReference type="InterPro" id="IPR004045">
    <property type="entry name" value="Glutathione_S-Trfase_N"/>
</dbReference>
<name>A0A841L8D0_9SPHN</name>
<evidence type="ECO:0000313" key="3">
    <source>
        <dbReference type="Proteomes" id="UP000538147"/>
    </source>
</evidence>
<keyword evidence="3" id="KW-1185">Reference proteome</keyword>
<dbReference type="CDD" id="cd03196">
    <property type="entry name" value="GST_C_5"/>
    <property type="match status" value="1"/>
</dbReference>
<dbReference type="AlphaFoldDB" id="A0A841L8D0"/>
<sequence length="199" mass="22055">MASPVLYSFRRCPYAMRARLALAVSGTAYELREVRLADKPAGMLLASPKGTVPVLVLASGEVIDESLDIMRRVLEIRDPEAWLGRDDTALIAINDGAFKHDLDRYKYPERHGSDPLVHRERGLAFLQELDGRLAASGQLCGPVRGFADAAVMPFVRQFAATDRDWFEAQPLPSLKPWLAGHLASALFQGIMVRKTPWSP</sequence>
<dbReference type="Gene3D" id="1.20.1050.10">
    <property type="match status" value="1"/>
</dbReference>
<feature type="domain" description="GST N-terminal" evidence="1">
    <location>
        <begin position="2"/>
        <end position="81"/>
    </location>
</feature>
<accession>A0A841L8D0</accession>